<dbReference type="Proteomes" id="UP001171620">
    <property type="component" value="Unassembled WGS sequence"/>
</dbReference>
<dbReference type="RefSeq" id="WP_301788372.1">
    <property type="nucleotide sequence ID" value="NZ_JAUJRV010000003.1"/>
</dbReference>
<feature type="compositionally biased region" description="Basic residues" evidence="1">
    <location>
        <begin position="1"/>
        <end position="11"/>
    </location>
</feature>
<accession>A0AAW7SXD1</accession>
<feature type="region of interest" description="Disordered" evidence="1">
    <location>
        <begin position="377"/>
        <end position="396"/>
    </location>
</feature>
<feature type="compositionally biased region" description="Polar residues" evidence="1">
    <location>
        <begin position="12"/>
        <end position="21"/>
    </location>
</feature>
<evidence type="ECO:0000313" key="3">
    <source>
        <dbReference type="Proteomes" id="UP001171620"/>
    </source>
</evidence>
<name>A0AAW7SXD1_BURVI</name>
<evidence type="ECO:0000256" key="1">
    <source>
        <dbReference type="SAM" id="MobiDB-lite"/>
    </source>
</evidence>
<dbReference type="AlphaFoldDB" id="A0AAW7SXD1"/>
<organism evidence="2 3">
    <name type="scientific">Burkholderia vietnamiensis</name>
    <dbReference type="NCBI Taxonomy" id="60552"/>
    <lineage>
        <taxon>Bacteria</taxon>
        <taxon>Pseudomonadati</taxon>
        <taxon>Pseudomonadota</taxon>
        <taxon>Betaproteobacteria</taxon>
        <taxon>Burkholderiales</taxon>
        <taxon>Burkholderiaceae</taxon>
        <taxon>Burkholderia</taxon>
        <taxon>Burkholderia cepacia complex</taxon>
    </lineage>
</organism>
<proteinExistence type="predicted"/>
<comment type="caution">
    <text evidence="2">The sequence shown here is derived from an EMBL/GenBank/DDBJ whole genome shotgun (WGS) entry which is preliminary data.</text>
</comment>
<gene>
    <name evidence="2" type="ORF">QZM33_06485</name>
</gene>
<reference evidence="2" key="1">
    <citation type="submission" date="2023-07" db="EMBL/GenBank/DDBJ databases">
        <title>A collection of bacterial strains from the Burkholderia cepacia Research Laboratory and Repository.</title>
        <authorList>
            <person name="Lipuma J."/>
            <person name="Spilker T."/>
            <person name="Caverly L."/>
        </authorList>
    </citation>
    <scope>NUCLEOTIDE SEQUENCE</scope>
    <source>
        <strain evidence="2">AU44268</strain>
    </source>
</reference>
<feature type="region of interest" description="Disordered" evidence="1">
    <location>
        <begin position="1"/>
        <end position="21"/>
    </location>
</feature>
<sequence>MTTTKLGKHSTAKNNAGQPTSENKAALYPICSPDRWGLRFSDADTDPKRKGALAYPVARDYARLMEPLLTSVQWGNAYYGPVGSTPKLKLQWPLDADSIEDLRELIKPVMLAALTAKSPDGGGIPAAAVPQGITLTDSQGASDEDGHFSAQDWSLVLVLSKLKGLFDVTSASIDAGTRYEGLKTLKAFADTIYHEMRHCQQSFWIYAFVQQHPDNFPDTQIDKWPAASTAAHKRAMAIASQAATTPIPDDPPMIAGIKRMAIAQYLYSLSIWRSVKGFHPLYLPDDASLQREYETVRTLAVDWLKHVGHGGTPIDIDGMVAEPNRCSVAYRARPWENDAFFCGDMASAYWDEIAGYGFQIHAADQCSNAYDFAYTHPEPGRNSDGTTKLVSGGEGQ</sequence>
<protein>
    <submittedName>
        <fullName evidence="2">Uncharacterized protein</fullName>
    </submittedName>
</protein>
<evidence type="ECO:0000313" key="2">
    <source>
        <dbReference type="EMBL" id="MDN7794612.1"/>
    </source>
</evidence>
<dbReference type="EMBL" id="JAUJRV010000003">
    <property type="protein sequence ID" value="MDN7794612.1"/>
    <property type="molecule type" value="Genomic_DNA"/>
</dbReference>